<dbReference type="SUPFAM" id="SSF89155">
    <property type="entry name" value="TorD-like"/>
    <property type="match status" value="1"/>
</dbReference>
<dbReference type="Pfam" id="PF02613">
    <property type="entry name" value="Nitrate_red_del"/>
    <property type="match status" value="1"/>
</dbReference>
<protein>
    <submittedName>
        <fullName evidence="2">Nitrate reductase molybdenum cofactor assembly chaperone</fullName>
    </submittedName>
</protein>
<accession>A0A7W3UMI4</accession>
<dbReference type="InterPro" id="IPR003765">
    <property type="entry name" value="NO3_reductase_chaperone_NarJ"/>
</dbReference>
<keyword evidence="1" id="KW-0534">Nitrate assimilation</keyword>
<dbReference type="GO" id="GO:0042128">
    <property type="term" value="P:nitrate assimilation"/>
    <property type="evidence" value="ECO:0007669"/>
    <property type="project" value="UniProtKB-KW"/>
</dbReference>
<dbReference type="NCBIfam" id="TIGR00684">
    <property type="entry name" value="narJ"/>
    <property type="match status" value="1"/>
</dbReference>
<comment type="caution">
    <text evidence="2">The sequence shown here is derived from an EMBL/GenBank/DDBJ whole genome shotgun (WGS) entry which is preliminary data.</text>
</comment>
<dbReference type="Proteomes" id="UP000517106">
    <property type="component" value="Unassembled WGS sequence"/>
</dbReference>
<proteinExistence type="predicted"/>
<dbReference type="GO" id="GO:0051082">
    <property type="term" value="F:unfolded protein binding"/>
    <property type="evidence" value="ECO:0007669"/>
    <property type="project" value="InterPro"/>
</dbReference>
<dbReference type="EMBL" id="JACIVA010000057">
    <property type="protein sequence ID" value="MBB1098241.1"/>
    <property type="molecule type" value="Genomic_DNA"/>
</dbReference>
<dbReference type="RefSeq" id="WP_182596950.1">
    <property type="nucleotide sequence ID" value="NZ_JACIVA010000057.1"/>
</dbReference>
<dbReference type="PANTHER" id="PTHR43680">
    <property type="entry name" value="NITRATE REDUCTASE MOLYBDENUM COFACTOR ASSEMBLY CHAPERONE"/>
    <property type="match status" value="1"/>
</dbReference>
<organism evidence="2 3">
    <name type="scientific">Limosilactobacillus rudii</name>
    <dbReference type="NCBI Taxonomy" id="2759755"/>
    <lineage>
        <taxon>Bacteria</taxon>
        <taxon>Bacillati</taxon>
        <taxon>Bacillota</taxon>
        <taxon>Bacilli</taxon>
        <taxon>Lactobacillales</taxon>
        <taxon>Lactobacillaceae</taxon>
        <taxon>Limosilactobacillus</taxon>
    </lineage>
</organism>
<dbReference type="GO" id="GO:0016530">
    <property type="term" value="F:metallochaperone activity"/>
    <property type="evidence" value="ECO:0007669"/>
    <property type="project" value="TreeGrafter"/>
</dbReference>
<dbReference type="InterPro" id="IPR020945">
    <property type="entry name" value="DMSO/NO3_reduct_chaperone"/>
</dbReference>
<evidence type="ECO:0000313" key="3">
    <source>
        <dbReference type="Proteomes" id="UP000517106"/>
    </source>
</evidence>
<dbReference type="AlphaFoldDB" id="A0A7W3UMI4"/>
<reference evidence="2 3" key="1">
    <citation type="submission" date="2020-07" db="EMBL/GenBank/DDBJ databases">
        <title>Description of Limosilactobacillus balticus sp. nov., Limosilactobacillus agrestis sp. nov., Limosilactobacillus albertensis sp. nov., Limosilactobacillus rudii sp. nov., Limosilactobacillus fastidiosus sp. nov., five novel Limosilactobacillus species isolated from the vertebrate gastrointestinal tract, and proposal of 6 subspecies of Limosilactobacillus reuteri adapted to the gastrointestinal tract of specific vertebrate hosts.</title>
        <authorList>
            <person name="Li F."/>
            <person name="Cheng C."/>
            <person name="Zheng J."/>
            <person name="Quevedo R.M."/>
            <person name="Li J."/>
            <person name="Roos S."/>
            <person name="Gaenzle M.G."/>
            <person name="Walter J."/>
        </authorList>
    </citation>
    <scope>NUCLEOTIDE SEQUENCE [LARGE SCALE GENOMIC DNA]</scope>
    <source>
        <strain evidence="2 3">STM2_1</strain>
    </source>
</reference>
<name>A0A7W3UMI4_9LACO</name>
<dbReference type="Gene3D" id="1.10.3480.10">
    <property type="entry name" value="TorD-like"/>
    <property type="match status" value="1"/>
</dbReference>
<sequence>MIDFERLAKLKNTFAILSRLIDYPEKDTFSMTFRQQLMKDSALSTATRGEILSLFDEIAEYSPVQREEIYTHLFEMNRRYTLYMSYYKMTDSRERGSVLAKLKMLYEMFGVSEATSELSDYLPLLLEFLAFGEYDNDPRRKDIQLALSVIEDGTYNLLKNAVIDNDNPYIQLIRLTRTLVGSCIKMEVQENA</sequence>
<dbReference type="PANTHER" id="PTHR43680:SF2">
    <property type="entry name" value="NITRATE REDUCTASE MOLYBDENUM COFACTOR ASSEMBLY CHAPERONE NARJ"/>
    <property type="match status" value="1"/>
</dbReference>
<dbReference type="InterPro" id="IPR036411">
    <property type="entry name" value="TorD-like_sf"/>
</dbReference>
<evidence type="ECO:0000256" key="1">
    <source>
        <dbReference type="ARBA" id="ARBA00023063"/>
    </source>
</evidence>
<dbReference type="GO" id="GO:0051131">
    <property type="term" value="P:chaperone-mediated protein complex assembly"/>
    <property type="evidence" value="ECO:0007669"/>
    <property type="project" value="InterPro"/>
</dbReference>
<evidence type="ECO:0000313" key="2">
    <source>
        <dbReference type="EMBL" id="MBB1098241.1"/>
    </source>
</evidence>
<keyword evidence="3" id="KW-1185">Reference proteome</keyword>
<gene>
    <name evidence="2" type="primary">narJ</name>
    <name evidence="2" type="ORF">H5S09_09870</name>
</gene>